<dbReference type="EMBL" id="JBHTIF010000006">
    <property type="protein sequence ID" value="MFD0727615.1"/>
    <property type="molecule type" value="Genomic_DNA"/>
</dbReference>
<name>A0ABW2YGP2_9GAMM</name>
<dbReference type="InterPro" id="IPR001096">
    <property type="entry name" value="Peptidase_C13"/>
</dbReference>
<keyword evidence="1" id="KW-0732">Signal</keyword>
<dbReference type="Proteomes" id="UP001597110">
    <property type="component" value="Unassembled WGS sequence"/>
</dbReference>
<accession>A0ABW2YGP2</accession>
<organism evidence="2 3">
    <name type="scientific">Lysobacter brunescens</name>
    <dbReference type="NCBI Taxonomy" id="262323"/>
    <lineage>
        <taxon>Bacteria</taxon>
        <taxon>Pseudomonadati</taxon>
        <taxon>Pseudomonadota</taxon>
        <taxon>Gammaproteobacteria</taxon>
        <taxon>Lysobacterales</taxon>
        <taxon>Lysobacteraceae</taxon>
        <taxon>Lysobacter</taxon>
    </lineage>
</organism>
<reference evidence="3" key="1">
    <citation type="journal article" date="2019" name="Int. J. Syst. Evol. Microbiol.">
        <title>The Global Catalogue of Microorganisms (GCM) 10K type strain sequencing project: providing services to taxonomists for standard genome sequencing and annotation.</title>
        <authorList>
            <consortium name="The Broad Institute Genomics Platform"/>
            <consortium name="The Broad Institute Genome Sequencing Center for Infectious Disease"/>
            <person name="Wu L."/>
            <person name="Ma J."/>
        </authorList>
    </citation>
    <scope>NUCLEOTIDE SEQUENCE [LARGE SCALE GENOMIC DNA]</scope>
    <source>
        <strain evidence="3">CCUG 55585</strain>
    </source>
</reference>
<feature type="chain" id="PRO_5047029845" evidence="1">
    <location>
        <begin position="22"/>
        <end position="315"/>
    </location>
</feature>
<dbReference type="Gene3D" id="3.40.50.1460">
    <property type="match status" value="1"/>
</dbReference>
<proteinExistence type="predicted"/>
<feature type="signal peptide" evidence="1">
    <location>
        <begin position="1"/>
        <end position="21"/>
    </location>
</feature>
<keyword evidence="3" id="KW-1185">Reference proteome</keyword>
<dbReference type="RefSeq" id="WP_386826439.1">
    <property type="nucleotide sequence ID" value="NZ_JBHTIF010000006.1"/>
</dbReference>
<evidence type="ECO:0000313" key="3">
    <source>
        <dbReference type="Proteomes" id="UP001597110"/>
    </source>
</evidence>
<sequence length="315" mass="34054">MRALHALSLLIGLLLCGAAGAVGTERQVITDPALRAREARLLDEAVKALLPHRPGVPDLYVVGFGGDSTEDVFRNEVVHLDSLMTQRFGARGRVLTLVNHSDSLIGTPRPLANLESLRAALRGVAARMGDEDVLLLFMTMHGTPEHRLVALMPPAFLDMIDPRELREALDDAGIRNRVLAISACYSGGFVPALESPRTVVITAAHRSRPSFGCGPDSDATFFGRAWMIDALNETTDFVEAFERAKRSIAAREKAEGYRPSKPQIAVGEEILPVLQAWQAQLQPGPKVPYAFNAPVDAANSVPAEAASIANPKEKR</sequence>
<gene>
    <name evidence="2" type="ORF">ACFQ0E_18640</name>
</gene>
<evidence type="ECO:0000256" key="1">
    <source>
        <dbReference type="SAM" id="SignalP"/>
    </source>
</evidence>
<protein>
    <submittedName>
        <fullName evidence="2">C13 family peptidase</fullName>
    </submittedName>
</protein>
<dbReference type="Pfam" id="PF01650">
    <property type="entry name" value="Peptidase_C13"/>
    <property type="match status" value="1"/>
</dbReference>
<comment type="caution">
    <text evidence="2">The sequence shown here is derived from an EMBL/GenBank/DDBJ whole genome shotgun (WGS) entry which is preliminary data.</text>
</comment>
<evidence type="ECO:0000313" key="2">
    <source>
        <dbReference type="EMBL" id="MFD0727615.1"/>
    </source>
</evidence>